<dbReference type="InterPro" id="IPR011010">
    <property type="entry name" value="DNA_brk_join_enz"/>
</dbReference>
<dbReference type="SUPFAM" id="SSF56349">
    <property type="entry name" value="DNA breaking-rejoining enzymes"/>
    <property type="match status" value="1"/>
</dbReference>
<evidence type="ECO:0000256" key="2">
    <source>
        <dbReference type="ARBA" id="ARBA00023125"/>
    </source>
</evidence>
<dbReference type="PANTHER" id="PTHR34605">
    <property type="entry name" value="PHAGE_INTEGRASE DOMAIN-CONTAINING PROTEIN"/>
    <property type="match status" value="1"/>
</dbReference>
<feature type="domain" description="Tyr recombinase" evidence="5">
    <location>
        <begin position="99"/>
        <end position="308"/>
    </location>
</feature>
<evidence type="ECO:0000313" key="7">
    <source>
        <dbReference type="EMBL" id="CAL61704.1"/>
    </source>
</evidence>
<evidence type="ECO:0000259" key="6">
    <source>
        <dbReference type="PROSITE" id="PS51900"/>
    </source>
</evidence>
<evidence type="ECO:0000256" key="1">
    <source>
        <dbReference type="ARBA" id="ARBA00022908"/>
    </source>
</evidence>
<dbReference type="SUPFAM" id="SSF47823">
    <property type="entry name" value="lambda integrase-like, N-terminal domain"/>
    <property type="match status" value="1"/>
</dbReference>
<dbReference type="STRING" id="204773.HEAR1539"/>
<dbReference type="OrthoDB" id="8630841at2"/>
<evidence type="ECO:0000256" key="4">
    <source>
        <dbReference type="PROSITE-ProRule" id="PRU01248"/>
    </source>
</evidence>
<dbReference type="GO" id="GO:0003677">
    <property type="term" value="F:DNA binding"/>
    <property type="evidence" value="ECO:0007669"/>
    <property type="project" value="UniProtKB-UniRule"/>
</dbReference>
<dbReference type="PROSITE" id="PS51898">
    <property type="entry name" value="TYR_RECOMBINASE"/>
    <property type="match status" value="1"/>
</dbReference>
<dbReference type="Proteomes" id="UP000006697">
    <property type="component" value="Chromosome"/>
</dbReference>
<feature type="domain" description="Core-binding (CB)" evidence="6">
    <location>
        <begin position="1"/>
        <end position="73"/>
    </location>
</feature>
<dbReference type="PROSITE" id="PS51900">
    <property type="entry name" value="CB"/>
    <property type="match status" value="1"/>
</dbReference>
<protein>
    <submittedName>
        <fullName evidence="7">Cointegrate resolution protein S (TnpS protein)</fullName>
    </submittedName>
</protein>
<gene>
    <name evidence="7" type="ordered locus">HEAR1539</name>
</gene>
<keyword evidence="1" id="KW-0229">DNA integration</keyword>
<evidence type="ECO:0000313" key="8">
    <source>
        <dbReference type="Proteomes" id="UP000006697"/>
    </source>
</evidence>
<dbReference type="GO" id="GO:0015074">
    <property type="term" value="P:DNA integration"/>
    <property type="evidence" value="ECO:0007669"/>
    <property type="project" value="UniProtKB-KW"/>
</dbReference>
<dbReference type="PANTHER" id="PTHR34605:SF4">
    <property type="entry name" value="DNA ADENINE METHYLTRANSFERASE"/>
    <property type="match status" value="1"/>
</dbReference>
<dbReference type="KEGG" id="har:HEAR1539"/>
<dbReference type="eggNOG" id="COG0582">
    <property type="taxonomic scope" value="Bacteria"/>
</dbReference>
<keyword evidence="8" id="KW-1185">Reference proteome</keyword>
<keyword evidence="2 4" id="KW-0238">DNA-binding</keyword>
<dbReference type="CDD" id="cd00799">
    <property type="entry name" value="INT_Cre_C"/>
    <property type="match status" value="1"/>
</dbReference>
<organism evidence="7 8">
    <name type="scientific">Herminiimonas arsenicoxydans</name>
    <dbReference type="NCBI Taxonomy" id="204773"/>
    <lineage>
        <taxon>Bacteria</taxon>
        <taxon>Pseudomonadati</taxon>
        <taxon>Pseudomonadota</taxon>
        <taxon>Betaproteobacteria</taxon>
        <taxon>Burkholderiales</taxon>
        <taxon>Oxalobacteraceae</taxon>
        <taxon>Herminiimonas</taxon>
    </lineage>
</organism>
<sequence length="332" mass="37268">MDKIDQYIHAATRQNTRRSYQSAIHHYEVEWRGYLPATAESVARYLADYAETLAINTLRHRLAALGQWHIDQGFPDPTKAPIVRKVFRGIQQLHPVQEKRAKPLQLEQLEQVTTWLDGAIVAAGAEHDSAAQLRHTRDKALVLIGFWRGFRGDELARLEVQYVAALPGEGMTCYLPQTKGDRQFKGSTFKAPALSRLCPVAAYQAWVDLSGLESGAVFRSINRWGKLGDTGLNPASIIPLLRSLFAQAGILDADEYSAHSLRRGFANWATSNGWDLKTLMEYVGWKNIQSAMRYIDGADPFGKKRIEAGLLPVELQTKSNDLLRNITDQEIL</sequence>
<keyword evidence="3" id="KW-0233">DNA recombination</keyword>
<dbReference type="AlphaFoldDB" id="A4G5B7"/>
<dbReference type="EMBL" id="CU207211">
    <property type="protein sequence ID" value="CAL61704.1"/>
    <property type="molecule type" value="Genomic_DNA"/>
</dbReference>
<evidence type="ECO:0000256" key="3">
    <source>
        <dbReference type="ARBA" id="ARBA00023172"/>
    </source>
</evidence>
<name>A4G5B7_HERAR</name>
<accession>A4G5B7</accession>
<dbReference type="InterPro" id="IPR002104">
    <property type="entry name" value="Integrase_catalytic"/>
</dbReference>
<dbReference type="InterPro" id="IPR010998">
    <property type="entry name" value="Integrase_recombinase_N"/>
</dbReference>
<evidence type="ECO:0000259" key="5">
    <source>
        <dbReference type="PROSITE" id="PS51898"/>
    </source>
</evidence>
<dbReference type="InterPro" id="IPR044068">
    <property type="entry name" value="CB"/>
</dbReference>
<dbReference type="InterPro" id="IPR013762">
    <property type="entry name" value="Integrase-like_cat_sf"/>
</dbReference>
<dbReference type="Gene3D" id="1.10.150.130">
    <property type="match status" value="1"/>
</dbReference>
<dbReference type="Pfam" id="PF00589">
    <property type="entry name" value="Phage_integrase"/>
    <property type="match status" value="1"/>
</dbReference>
<reference evidence="7 8" key="1">
    <citation type="journal article" date="2007" name="PLoS Genet.">
        <title>A tale of two oxidation states: bacterial colonization of arsenic-rich environments.</title>
        <authorList>
            <person name="Muller D."/>
            <person name="Medigue C."/>
            <person name="Koechler S."/>
            <person name="Barbe V."/>
            <person name="Barakat M."/>
            <person name="Talla E."/>
            <person name="Bonnefoy V."/>
            <person name="Krin E."/>
            <person name="Arsene-Ploetze F."/>
            <person name="Carapito C."/>
            <person name="Chandler M."/>
            <person name="Cournoyer B."/>
            <person name="Cruveiller S."/>
            <person name="Dossat C."/>
            <person name="Duval S."/>
            <person name="Heymann M."/>
            <person name="Leize E."/>
            <person name="Lieutaud A."/>
            <person name="Lievremont D."/>
            <person name="Makita Y."/>
            <person name="Mangenot S."/>
            <person name="Nitschke W."/>
            <person name="Ortet P."/>
            <person name="Perdrial N."/>
            <person name="Schoepp B."/>
            <person name="Siguier N."/>
            <person name="Simeonova D.D."/>
            <person name="Rouy Z."/>
            <person name="Segurens B."/>
            <person name="Turlin E."/>
            <person name="Vallenet D."/>
            <person name="Van Dorsselaer A."/>
            <person name="Weiss S."/>
            <person name="Weissenbach J."/>
            <person name="Lett M.C."/>
            <person name="Danchin A."/>
            <person name="Bertin P.N."/>
        </authorList>
    </citation>
    <scope>NUCLEOTIDE SEQUENCE [LARGE SCALE GENOMIC DNA]</scope>
    <source>
        <strain evidence="8">ULPAs1</strain>
    </source>
</reference>
<dbReference type="InterPro" id="IPR052925">
    <property type="entry name" value="Phage_Integrase-like_Recomb"/>
</dbReference>
<proteinExistence type="predicted"/>
<dbReference type="HOGENOM" id="CLU_047407_1_1_4"/>
<dbReference type="Gene3D" id="1.10.443.10">
    <property type="entry name" value="Intergrase catalytic core"/>
    <property type="match status" value="1"/>
</dbReference>
<dbReference type="GO" id="GO:0006310">
    <property type="term" value="P:DNA recombination"/>
    <property type="evidence" value="ECO:0007669"/>
    <property type="project" value="UniProtKB-KW"/>
</dbReference>